<evidence type="ECO:0000256" key="1">
    <source>
        <dbReference type="SAM" id="SignalP"/>
    </source>
</evidence>
<evidence type="ECO:0000313" key="3">
    <source>
        <dbReference type="Proteomes" id="UP000800038"/>
    </source>
</evidence>
<dbReference type="AlphaFoldDB" id="A0A6A5S517"/>
<keyword evidence="1" id="KW-0732">Signal</keyword>
<accession>A0A6A5S517</accession>
<dbReference type="Proteomes" id="UP000800038">
    <property type="component" value="Unassembled WGS sequence"/>
</dbReference>
<evidence type="ECO:0000313" key="2">
    <source>
        <dbReference type="EMBL" id="KAF1934839.1"/>
    </source>
</evidence>
<proteinExistence type="predicted"/>
<gene>
    <name evidence="2" type="ORF">EJ02DRAFT_161674</name>
</gene>
<sequence>MQSKIFTLFALAATVFAVPTATPEEPQAEWTITNHADVSLAKRTVGGMFLCQDWHFQGTCGYAVQPLNTCIHLDAPWWHSVSSMGPDAGTVCNIYSDYSCNTLISRDLRNPGSSDLGELGINDAMGSFNCRAG</sequence>
<reference evidence="2" key="1">
    <citation type="journal article" date="2020" name="Stud. Mycol.">
        <title>101 Dothideomycetes genomes: a test case for predicting lifestyles and emergence of pathogens.</title>
        <authorList>
            <person name="Haridas S."/>
            <person name="Albert R."/>
            <person name="Binder M."/>
            <person name="Bloem J."/>
            <person name="Labutti K."/>
            <person name="Salamov A."/>
            <person name="Andreopoulos B."/>
            <person name="Baker S."/>
            <person name="Barry K."/>
            <person name="Bills G."/>
            <person name="Bluhm B."/>
            <person name="Cannon C."/>
            <person name="Castanera R."/>
            <person name="Culley D."/>
            <person name="Daum C."/>
            <person name="Ezra D."/>
            <person name="Gonzalez J."/>
            <person name="Henrissat B."/>
            <person name="Kuo A."/>
            <person name="Liang C."/>
            <person name="Lipzen A."/>
            <person name="Lutzoni F."/>
            <person name="Magnuson J."/>
            <person name="Mondo S."/>
            <person name="Nolan M."/>
            <person name="Ohm R."/>
            <person name="Pangilinan J."/>
            <person name="Park H.-J."/>
            <person name="Ramirez L."/>
            <person name="Alfaro M."/>
            <person name="Sun H."/>
            <person name="Tritt A."/>
            <person name="Yoshinaga Y."/>
            <person name="Zwiers L.-H."/>
            <person name="Turgeon B."/>
            <person name="Goodwin S."/>
            <person name="Spatafora J."/>
            <person name="Crous P."/>
            <person name="Grigoriev I."/>
        </authorList>
    </citation>
    <scope>NUCLEOTIDE SEQUENCE</scope>
    <source>
        <strain evidence="2">CBS 161.51</strain>
    </source>
</reference>
<name>A0A6A5S517_9PLEO</name>
<dbReference type="EMBL" id="ML976361">
    <property type="protein sequence ID" value="KAF1934839.1"/>
    <property type="molecule type" value="Genomic_DNA"/>
</dbReference>
<organism evidence="2 3">
    <name type="scientific">Clathrospora elynae</name>
    <dbReference type="NCBI Taxonomy" id="706981"/>
    <lineage>
        <taxon>Eukaryota</taxon>
        <taxon>Fungi</taxon>
        <taxon>Dikarya</taxon>
        <taxon>Ascomycota</taxon>
        <taxon>Pezizomycotina</taxon>
        <taxon>Dothideomycetes</taxon>
        <taxon>Pleosporomycetidae</taxon>
        <taxon>Pleosporales</taxon>
        <taxon>Diademaceae</taxon>
        <taxon>Clathrospora</taxon>
    </lineage>
</organism>
<protein>
    <submittedName>
        <fullName evidence="2">Uncharacterized protein</fullName>
    </submittedName>
</protein>
<feature type="signal peptide" evidence="1">
    <location>
        <begin position="1"/>
        <end position="17"/>
    </location>
</feature>
<feature type="chain" id="PRO_5025492458" evidence="1">
    <location>
        <begin position="18"/>
        <end position="133"/>
    </location>
</feature>
<keyword evidence="3" id="KW-1185">Reference proteome</keyword>
<dbReference type="OrthoDB" id="2910287at2759"/>